<evidence type="ECO:0000259" key="2">
    <source>
        <dbReference type="Pfam" id="PF13203"/>
    </source>
</evidence>
<evidence type="ECO:0000256" key="1">
    <source>
        <dbReference type="SAM" id="MobiDB-lite"/>
    </source>
</evidence>
<feature type="domain" description="Putative metallopeptidase" evidence="2">
    <location>
        <begin position="39"/>
        <end position="141"/>
    </location>
</feature>
<comment type="caution">
    <text evidence="3">The sequence shown here is derived from an EMBL/GenBank/DDBJ whole genome shotgun (WGS) entry which is preliminary data.</text>
</comment>
<reference evidence="3 4" key="1">
    <citation type="submission" date="2018-07" db="EMBL/GenBank/DDBJ databases">
        <title>Halomonas montanilacus sp. nov., isolated from Lake Pengyan on Tibetan Plateau.</title>
        <authorList>
            <person name="Lu H."/>
            <person name="Xing P."/>
            <person name="Wu Q."/>
        </authorList>
    </citation>
    <scope>NUCLEOTIDE SEQUENCE [LARGE SCALE GENOMIC DNA]</scope>
    <source>
        <strain evidence="3 4">PYC7W</strain>
    </source>
</reference>
<dbReference type="AlphaFoldDB" id="A0A368TYP2"/>
<organism evidence="3 4">
    <name type="scientific">Billgrantia montanilacus</name>
    <dbReference type="NCBI Taxonomy" id="2282305"/>
    <lineage>
        <taxon>Bacteria</taxon>
        <taxon>Pseudomonadati</taxon>
        <taxon>Pseudomonadota</taxon>
        <taxon>Gammaproteobacteria</taxon>
        <taxon>Oceanospirillales</taxon>
        <taxon>Halomonadaceae</taxon>
        <taxon>Billgrantia</taxon>
    </lineage>
</organism>
<evidence type="ECO:0000313" key="3">
    <source>
        <dbReference type="EMBL" id="RCV89848.1"/>
    </source>
</evidence>
<dbReference type="EMBL" id="QPII01000005">
    <property type="protein sequence ID" value="RCV89848.1"/>
    <property type="molecule type" value="Genomic_DNA"/>
</dbReference>
<sequence>MAWITKPNDTTGHQHTTRQNRSEALRQWEADRRDWRTGQPASALLAEGLPIEEAPSGVATAATDGSRLLVNPNWSAGLDDTTRRFMQAHLVWHCAAGHFRLQPAPNADLRRWHLACDHEVNAALLMLGMHLPPQAVLFPACVGRPLPEVYAWLAGNPLLDDEHSLDATPWSAGTTAKSLTDSWPPRIHELVKRYLGSPQLPAPMASWLLNCW</sequence>
<gene>
    <name evidence="3" type="ORF">DU505_09695</name>
</gene>
<evidence type="ECO:0000313" key="4">
    <source>
        <dbReference type="Proteomes" id="UP000252405"/>
    </source>
</evidence>
<protein>
    <recommendedName>
        <fullName evidence="2">Putative metallopeptidase domain-containing protein</fullName>
    </recommendedName>
</protein>
<dbReference type="RefSeq" id="WP_114478778.1">
    <property type="nucleotide sequence ID" value="NZ_QPII01000005.1"/>
</dbReference>
<dbReference type="Proteomes" id="UP000252405">
    <property type="component" value="Unassembled WGS sequence"/>
</dbReference>
<dbReference type="Pfam" id="PF13203">
    <property type="entry name" value="DUF2201_N"/>
    <property type="match status" value="1"/>
</dbReference>
<feature type="compositionally biased region" description="Polar residues" evidence="1">
    <location>
        <begin position="7"/>
        <end position="19"/>
    </location>
</feature>
<name>A0A368TYP2_9GAMM</name>
<dbReference type="OrthoDB" id="9761650at2"/>
<dbReference type="InterPro" id="IPR025154">
    <property type="entry name" value="Put_metallopeptidase_dom"/>
</dbReference>
<keyword evidence="4" id="KW-1185">Reference proteome</keyword>
<feature type="region of interest" description="Disordered" evidence="1">
    <location>
        <begin position="1"/>
        <end position="21"/>
    </location>
</feature>
<accession>A0A368TYP2</accession>
<proteinExistence type="predicted"/>